<dbReference type="InParanoid" id="A0A317XG81"/>
<feature type="compositionally biased region" description="Basic and acidic residues" evidence="1">
    <location>
        <begin position="16"/>
        <end position="42"/>
    </location>
</feature>
<dbReference type="STRING" id="1882483.A0A317XG81"/>
<dbReference type="EMBL" id="KZ819210">
    <property type="protein sequence ID" value="PWY97364.1"/>
    <property type="molecule type" value="Genomic_DNA"/>
</dbReference>
<feature type="region of interest" description="Disordered" evidence="1">
    <location>
        <begin position="145"/>
        <end position="549"/>
    </location>
</feature>
<feature type="compositionally biased region" description="Basic and acidic residues" evidence="1">
    <location>
        <begin position="93"/>
        <end position="124"/>
    </location>
</feature>
<feature type="compositionally biased region" description="Basic and acidic residues" evidence="1">
    <location>
        <begin position="212"/>
        <end position="249"/>
    </location>
</feature>
<dbReference type="Proteomes" id="UP000246740">
    <property type="component" value="Unassembled WGS sequence"/>
</dbReference>
<sequence>MHGRERGYGGGGAGPSRDDRRYVPDRYTRDDPRDFRDPRDFGGRGGGGAGGRYGGADGYHPGRDGPASGHRSGGGYAAEYPPSSYAPSPRGPSRADSRIVLRKWDYSRRPTPRTEQERQDLERERELWEARELARYERMQAAAAYDYHGRPPHPRDRDMYPPPAGGAYGERPLPASSASSYRRSRSPPPSAADPMMQQRRSSSGRISAADAADIRDRDRDRDRDRERERDRDRDRDRDREREIELERMGPRGGYPPVEPGYVGHPTSYDAGWETPHRGTSPPRGPSARERDLDRERGGFTSTPPTGPRAGGYGRRGVHPPGPSHYGTPSSSSRGGTYTPGSDRERDRDREGSGSAAGGGYFSPSNGRFGRSARDGPLPPAPLGGASAGAGGGYRSGAPPTPLSGRARRDYAGMDSGYPTPMDEEHYRSQHPYHQQQHHQQRSRGSSPPHQHQRGYAGDGPSGMLSTGAAAVAGGPGSGLAADASPYSPSTGTPNPHAPHISRTSSSQTPAGQPASSAAAAASGAAASGAGGAGGTGTSPAAGTGLDATPPTKTARFSAAFKLCPELDAELQTLEATRSAFLSNFFFGDPRSEARRNLAQLRDKDLALAAAKTRVASTVKSLETAKETADAYSLAENRKEDSQALLDALYGAPSARVGAVTGVVGRPNAAVSDSTSA</sequence>
<feature type="compositionally biased region" description="Low complexity" evidence="1">
    <location>
        <begin position="77"/>
        <end position="92"/>
    </location>
</feature>
<accession>A0A317XG81</accession>
<dbReference type="EMBL" id="KZ819202">
    <property type="protein sequence ID" value="PWY97847.1"/>
    <property type="molecule type" value="Genomic_DNA"/>
</dbReference>
<dbReference type="AlphaFoldDB" id="A0A317XG81"/>
<feature type="compositionally biased region" description="Basic and acidic residues" evidence="1">
    <location>
        <begin position="341"/>
        <end position="351"/>
    </location>
</feature>
<organism evidence="2 4">
    <name type="scientific">Testicularia cyperi</name>
    <dbReference type="NCBI Taxonomy" id="1882483"/>
    <lineage>
        <taxon>Eukaryota</taxon>
        <taxon>Fungi</taxon>
        <taxon>Dikarya</taxon>
        <taxon>Basidiomycota</taxon>
        <taxon>Ustilaginomycotina</taxon>
        <taxon>Ustilaginomycetes</taxon>
        <taxon>Ustilaginales</taxon>
        <taxon>Anthracoideaceae</taxon>
        <taxon>Testicularia</taxon>
    </lineage>
</organism>
<dbReference type="OrthoDB" id="2556216at2759"/>
<feature type="region of interest" description="Disordered" evidence="1">
    <location>
        <begin position="1"/>
        <end position="124"/>
    </location>
</feature>
<proteinExistence type="predicted"/>
<feature type="compositionally biased region" description="Low complexity" evidence="1">
    <location>
        <begin position="171"/>
        <end position="181"/>
    </location>
</feature>
<evidence type="ECO:0000256" key="1">
    <source>
        <dbReference type="SAM" id="MobiDB-lite"/>
    </source>
</evidence>
<feature type="compositionally biased region" description="Gly residues" evidence="1">
    <location>
        <begin position="385"/>
        <end position="394"/>
    </location>
</feature>
<feature type="compositionally biased region" description="Gly residues" evidence="1">
    <location>
        <begin position="43"/>
        <end position="57"/>
    </location>
</feature>
<keyword evidence="4" id="KW-1185">Reference proteome</keyword>
<feature type="compositionally biased region" description="Low complexity" evidence="1">
    <location>
        <begin position="504"/>
        <end position="527"/>
    </location>
</feature>
<feature type="compositionally biased region" description="Polar residues" evidence="1">
    <location>
        <begin position="326"/>
        <end position="339"/>
    </location>
</feature>
<evidence type="ECO:0000313" key="3">
    <source>
        <dbReference type="EMBL" id="PWY97847.1"/>
    </source>
</evidence>
<evidence type="ECO:0000313" key="2">
    <source>
        <dbReference type="EMBL" id="PWY97364.1"/>
    </source>
</evidence>
<feature type="compositionally biased region" description="Low complexity" evidence="1">
    <location>
        <begin position="199"/>
        <end position="211"/>
    </location>
</feature>
<feature type="compositionally biased region" description="Basic and acidic residues" evidence="1">
    <location>
        <begin position="147"/>
        <end position="159"/>
    </location>
</feature>
<gene>
    <name evidence="3" type="ORF">BCV70DRAFT_202595</name>
    <name evidence="2" type="ORF">BCV70DRAFT_202947</name>
</gene>
<protein>
    <submittedName>
        <fullName evidence="2">Uncharacterized protein</fullName>
    </submittedName>
</protein>
<feature type="compositionally biased region" description="Basic and acidic residues" evidence="1">
    <location>
        <begin position="286"/>
        <end position="297"/>
    </location>
</feature>
<evidence type="ECO:0000313" key="4">
    <source>
        <dbReference type="Proteomes" id="UP000246740"/>
    </source>
</evidence>
<reference evidence="2 4" key="1">
    <citation type="journal article" date="2018" name="Mol. Biol. Evol.">
        <title>Broad Genomic Sampling Reveals a Smut Pathogenic Ancestry of the Fungal Clade Ustilaginomycotina.</title>
        <authorList>
            <person name="Kijpornyongpan T."/>
            <person name="Mondo S.J."/>
            <person name="Barry K."/>
            <person name="Sandor L."/>
            <person name="Lee J."/>
            <person name="Lipzen A."/>
            <person name="Pangilinan J."/>
            <person name="LaButti K."/>
            <person name="Hainaut M."/>
            <person name="Henrissat B."/>
            <person name="Grigoriev I.V."/>
            <person name="Spatafora J.W."/>
            <person name="Aime M.C."/>
        </authorList>
    </citation>
    <scope>NUCLEOTIDE SEQUENCE [LARGE SCALE GENOMIC DNA]</scope>
    <source>
        <strain evidence="2 4">MCA 3645</strain>
    </source>
</reference>
<name>A0A317XG81_9BASI</name>